<dbReference type="Proteomes" id="UP001152803">
    <property type="component" value="Unassembled WGS sequence"/>
</dbReference>
<name>A0A9Q1I8E8_CONCO</name>
<gene>
    <name evidence="2" type="ORF">COCON_G00002970</name>
</gene>
<sequence>MICFQVQFCSVLYLTLVGPALSRVWVNHWATQDQYRVGDNATLHCTIFSDKETIGYCNTDWVMPNPNKPGGTVDITESELYAGRVTVLDNDNTTTQL</sequence>
<accession>A0A9Q1I8E8</accession>
<dbReference type="AlphaFoldDB" id="A0A9Q1I8E8"/>
<feature type="signal peptide" evidence="1">
    <location>
        <begin position="1"/>
        <end position="22"/>
    </location>
</feature>
<evidence type="ECO:0000313" key="3">
    <source>
        <dbReference type="Proteomes" id="UP001152803"/>
    </source>
</evidence>
<evidence type="ECO:0000256" key="1">
    <source>
        <dbReference type="SAM" id="SignalP"/>
    </source>
</evidence>
<keyword evidence="3" id="KW-1185">Reference proteome</keyword>
<feature type="chain" id="PRO_5040456423" evidence="1">
    <location>
        <begin position="23"/>
        <end position="97"/>
    </location>
</feature>
<comment type="caution">
    <text evidence="2">The sequence shown here is derived from an EMBL/GenBank/DDBJ whole genome shotgun (WGS) entry which is preliminary data.</text>
</comment>
<reference evidence="2" key="1">
    <citation type="journal article" date="2023" name="Science">
        <title>Genome structures resolve the early diversification of teleost fishes.</title>
        <authorList>
            <person name="Parey E."/>
            <person name="Louis A."/>
            <person name="Montfort J."/>
            <person name="Bouchez O."/>
            <person name="Roques C."/>
            <person name="Iampietro C."/>
            <person name="Lluch J."/>
            <person name="Castinel A."/>
            <person name="Donnadieu C."/>
            <person name="Desvignes T."/>
            <person name="Floi Bucao C."/>
            <person name="Jouanno E."/>
            <person name="Wen M."/>
            <person name="Mejri S."/>
            <person name="Dirks R."/>
            <person name="Jansen H."/>
            <person name="Henkel C."/>
            <person name="Chen W.J."/>
            <person name="Zahm M."/>
            <person name="Cabau C."/>
            <person name="Klopp C."/>
            <person name="Thompson A.W."/>
            <person name="Robinson-Rechavi M."/>
            <person name="Braasch I."/>
            <person name="Lecointre G."/>
            <person name="Bobe J."/>
            <person name="Postlethwait J.H."/>
            <person name="Berthelot C."/>
            <person name="Roest Crollius H."/>
            <person name="Guiguen Y."/>
        </authorList>
    </citation>
    <scope>NUCLEOTIDE SEQUENCE</scope>
    <source>
        <strain evidence="2">Concon-B</strain>
    </source>
</reference>
<keyword evidence="1" id="KW-0732">Signal</keyword>
<proteinExistence type="predicted"/>
<dbReference type="EMBL" id="JAFJMO010000001">
    <property type="protein sequence ID" value="KAJ8287638.1"/>
    <property type="molecule type" value="Genomic_DNA"/>
</dbReference>
<dbReference type="OrthoDB" id="8809054at2759"/>
<protein>
    <submittedName>
        <fullName evidence="2">Uncharacterized protein</fullName>
    </submittedName>
</protein>
<organism evidence="2 3">
    <name type="scientific">Conger conger</name>
    <name type="common">Conger eel</name>
    <name type="synonym">Muraena conger</name>
    <dbReference type="NCBI Taxonomy" id="82655"/>
    <lineage>
        <taxon>Eukaryota</taxon>
        <taxon>Metazoa</taxon>
        <taxon>Chordata</taxon>
        <taxon>Craniata</taxon>
        <taxon>Vertebrata</taxon>
        <taxon>Euteleostomi</taxon>
        <taxon>Actinopterygii</taxon>
        <taxon>Neopterygii</taxon>
        <taxon>Teleostei</taxon>
        <taxon>Anguilliformes</taxon>
        <taxon>Congridae</taxon>
        <taxon>Conger</taxon>
    </lineage>
</organism>
<evidence type="ECO:0000313" key="2">
    <source>
        <dbReference type="EMBL" id="KAJ8287638.1"/>
    </source>
</evidence>